<comment type="caution">
    <text evidence="1">The sequence shown here is derived from an EMBL/GenBank/DDBJ whole genome shotgun (WGS) entry which is preliminary data.</text>
</comment>
<dbReference type="PANTHER" id="PTHR33413:SF1">
    <property type="entry name" value="EXPRESSED PROTEIN"/>
    <property type="match status" value="1"/>
</dbReference>
<sequence length="160" mass="17415">MGNCQAAEVATVVVQHPGDGKVERIYWSVNASEVMSSNPGYYVALVVESSGVPRHQTSKNHLKLLRPEDTMHIGHVYRLISFEDVIKEFAAKKSAKLGKLLKGSGVLNGDNNKNLSACGTNPDNAQMEGNNKEEVSVSRNVGRHSGVGQWRPVLNTIAEF</sequence>
<dbReference type="InterPro" id="IPR025322">
    <property type="entry name" value="PADRE_dom"/>
</dbReference>
<evidence type="ECO:0000313" key="2">
    <source>
        <dbReference type="Proteomes" id="UP001443914"/>
    </source>
</evidence>
<dbReference type="PANTHER" id="PTHR33413">
    <property type="entry name" value="EXPRESSED PROTEIN"/>
    <property type="match status" value="1"/>
</dbReference>
<protein>
    <recommendedName>
        <fullName evidence="3">DUF4228 domain-containing protein</fullName>
    </recommendedName>
</protein>
<evidence type="ECO:0000313" key="1">
    <source>
        <dbReference type="EMBL" id="KAK9670240.1"/>
    </source>
</evidence>
<organism evidence="1 2">
    <name type="scientific">Saponaria officinalis</name>
    <name type="common">Common soapwort</name>
    <name type="synonym">Lychnis saponaria</name>
    <dbReference type="NCBI Taxonomy" id="3572"/>
    <lineage>
        <taxon>Eukaryota</taxon>
        <taxon>Viridiplantae</taxon>
        <taxon>Streptophyta</taxon>
        <taxon>Embryophyta</taxon>
        <taxon>Tracheophyta</taxon>
        <taxon>Spermatophyta</taxon>
        <taxon>Magnoliopsida</taxon>
        <taxon>eudicotyledons</taxon>
        <taxon>Gunneridae</taxon>
        <taxon>Pentapetalae</taxon>
        <taxon>Caryophyllales</taxon>
        <taxon>Caryophyllaceae</taxon>
        <taxon>Caryophylleae</taxon>
        <taxon>Saponaria</taxon>
    </lineage>
</organism>
<keyword evidence="2" id="KW-1185">Reference proteome</keyword>
<evidence type="ECO:0008006" key="3">
    <source>
        <dbReference type="Google" id="ProtNLM"/>
    </source>
</evidence>
<dbReference type="AlphaFoldDB" id="A0AAW1H1G6"/>
<dbReference type="Proteomes" id="UP001443914">
    <property type="component" value="Unassembled WGS sequence"/>
</dbReference>
<gene>
    <name evidence="1" type="ORF">RND81_13G188500</name>
</gene>
<accession>A0AAW1H1G6</accession>
<name>A0AAW1H1G6_SAPOF</name>
<dbReference type="EMBL" id="JBDFQZ010000013">
    <property type="protein sequence ID" value="KAK9670240.1"/>
    <property type="molecule type" value="Genomic_DNA"/>
</dbReference>
<proteinExistence type="predicted"/>
<dbReference type="Pfam" id="PF14009">
    <property type="entry name" value="PADRE"/>
    <property type="match status" value="1"/>
</dbReference>
<reference evidence="1" key="1">
    <citation type="submission" date="2024-03" db="EMBL/GenBank/DDBJ databases">
        <title>WGS assembly of Saponaria officinalis var. Norfolk2.</title>
        <authorList>
            <person name="Jenkins J."/>
            <person name="Shu S."/>
            <person name="Grimwood J."/>
            <person name="Barry K."/>
            <person name="Goodstein D."/>
            <person name="Schmutz J."/>
            <person name="Leebens-Mack J."/>
            <person name="Osbourn A."/>
        </authorList>
    </citation>
    <scope>NUCLEOTIDE SEQUENCE [LARGE SCALE GENOMIC DNA]</scope>
    <source>
        <strain evidence="1">JIC</strain>
    </source>
</reference>